<dbReference type="GO" id="GO:0004869">
    <property type="term" value="F:cysteine-type endopeptidase inhibitor activity"/>
    <property type="evidence" value="ECO:0007669"/>
    <property type="project" value="UniProtKB-KW"/>
</dbReference>
<name>A0A7G9YN06_9EURY</name>
<keyword evidence="2" id="KW-0789">Thiol protease inhibitor</keyword>
<proteinExistence type="predicted"/>
<feature type="transmembrane region" description="Helical" evidence="4">
    <location>
        <begin position="152"/>
        <end position="168"/>
    </location>
</feature>
<evidence type="ECO:0000256" key="3">
    <source>
        <dbReference type="ARBA" id="ARBA00022729"/>
    </source>
</evidence>
<dbReference type="Pfam" id="PF09394">
    <property type="entry name" value="Inhibitor_I42"/>
    <property type="match status" value="1"/>
</dbReference>
<dbReference type="InterPro" id="IPR036331">
    <property type="entry name" value="Chagasin-like_sf"/>
</dbReference>
<dbReference type="GO" id="GO:0005886">
    <property type="term" value="C:plasma membrane"/>
    <property type="evidence" value="ECO:0007669"/>
    <property type="project" value="UniProtKB-SubCell"/>
</dbReference>
<dbReference type="NCBIfam" id="TIGR04126">
    <property type="entry name" value="PGF_CTERM"/>
    <property type="match status" value="1"/>
</dbReference>
<gene>
    <name evidence="7" type="ORF">ICHGDBFH_00045</name>
</gene>
<dbReference type="SUPFAM" id="SSF141066">
    <property type="entry name" value="ICP-like"/>
    <property type="match status" value="1"/>
</dbReference>
<dbReference type="GO" id="GO:0030115">
    <property type="term" value="C:S-layer"/>
    <property type="evidence" value="ECO:0007669"/>
    <property type="project" value="UniProtKB-SubCell"/>
</dbReference>
<organism evidence="7">
    <name type="scientific">Candidatus Methanogaster sp. ANME-2c ERB4</name>
    <dbReference type="NCBI Taxonomy" id="2759911"/>
    <lineage>
        <taxon>Archaea</taxon>
        <taxon>Methanobacteriati</taxon>
        <taxon>Methanobacteriota</taxon>
        <taxon>Stenosarchaea group</taxon>
        <taxon>Methanomicrobia</taxon>
        <taxon>Methanosarcinales</taxon>
        <taxon>ANME-2 cluster</taxon>
        <taxon>Candidatus Methanogasteraceae</taxon>
        <taxon>Candidatus Methanogaster</taxon>
    </lineage>
</organism>
<accession>A0A7G9YN06</accession>
<dbReference type="PANTHER" id="PTHR36530:SF1">
    <property type="entry name" value="AMOEBIASIN-1"/>
    <property type="match status" value="1"/>
</dbReference>
<evidence type="ECO:0000259" key="6">
    <source>
        <dbReference type="Pfam" id="PF18204"/>
    </source>
</evidence>
<dbReference type="EMBL" id="MT631378">
    <property type="protein sequence ID" value="QNO49390.1"/>
    <property type="molecule type" value="Genomic_DNA"/>
</dbReference>
<dbReference type="Pfam" id="PF18204">
    <property type="entry name" value="PGF-CTERM"/>
    <property type="match status" value="1"/>
</dbReference>
<feature type="domain" description="PGF-CTERM archaeal protein-sorting signal" evidence="6">
    <location>
        <begin position="152"/>
        <end position="171"/>
    </location>
</feature>
<sequence>MMKMMVSTLTLGLLVIISACFICPHVAANNGAYATENNNLDIIIETDETFNISLTSNPSTGYEWEIQECNYSVLELADSHYGSPEYSSPPPPGTAGWQNWTFRGLKDGKTTLRLVYWRPWEGEESIIDVYTLNITVGTVTTTSTHEEGVPCFEAVFAITGLLAVAYLLRRRK</sequence>
<protein>
    <submittedName>
        <fullName evidence="7">Uncharacterized protein</fullName>
    </submittedName>
</protein>
<evidence type="ECO:0000259" key="5">
    <source>
        <dbReference type="Pfam" id="PF09394"/>
    </source>
</evidence>
<evidence type="ECO:0000256" key="4">
    <source>
        <dbReference type="SAM" id="Phobius"/>
    </source>
</evidence>
<keyword evidence="1" id="KW-0646">Protease inhibitor</keyword>
<dbReference type="InterPro" id="IPR026371">
    <property type="entry name" value="PGF_CTERM"/>
</dbReference>
<dbReference type="InterPro" id="IPR018990">
    <property type="entry name" value="Prot_inh_I42_chagasin"/>
</dbReference>
<evidence type="ECO:0000313" key="7">
    <source>
        <dbReference type="EMBL" id="QNO49390.1"/>
    </source>
</evidence>
<dbReference type="AlphaFoldDB" id="A0A7G9YN06"/>
<feature type="domain" description="Proteinase inhibitor I42 chagasin" evidence="5">
    <location>
        <begin position="45"/>
        <end position="134"/>
    </location>
</feature>
<dbReference type="PANTHER" id="PTHR36530">
    <property type="entry name" value="INHIBITOR OF CYSTEINE PEPTIDASE"/>
    <property type="match status" value="1"/>
</dbReference>
<keyword evidence="4" id="KW-0472">Membrane</keyword>
<keyword evidence="4" id="KW-0812">Transmembrane</keyword>
<dbReference type="PROSITE" id="PS51257">
    <property type="entry name" value="PROKAR_LIPOPROTEIN"/>
    <property type="match status" value="1"/>
</dbReference>
<evidence type="ECO:0000256" key="2">
    <source>
        <dbReference type="ARBA" id="ARBA00022704"/>
    </source>
</evidence>
<keyword evidence="4" id="KW-1133">Transmembrane helix</keyword>
<reference evidence="7" key="1">
    <citation type="submission" date="2020-06" db="EMBL/GenBank/DDBJ databases">
        <title>Unique genomic features of the anaerobic methanotrophic archaea.</title>
        <authorList>
            <person name="Chadwick G.L."/>
            <person name="Skennerton C.T."/>
            <person name="Laso-Perez R."/>
            <person name="Leu A.O."/>
            <person name="Speth D.R."/>
            <person name="Yu H."/>
            <person name="Morgan-Lang C."/>
            <person name="Hatzenpichler R."/>
            <person name="Goudeau D."/>
            <person name="Malmstrom R."/>
            <person name="Brazelton W.J."/>
            <person name="Woyke T."/>
            <person name="Hallam S.J."/>
            <person name="Tyson G.W."/>
            <person name="Wegener G."/>
            <person name="Boetius A."/>
            <person name="Orphan V."/>
        </authorList>
    </citation>
    <scope>NUCLEOTIDE SEQUENCE</scope>
</reference>
<evidence type="ECO:0000256" key="1">
    <source>
        <dbReference type="ARBA" id="ARBA00022690"/>
    </source>
</evidence>
<dbReference type="Gene3D" id="2.60.40.2020">
    <property type="match status" value="1"/>
</dbReference>
<keyword evidence="3" id="KW-0732">Signal</keyword>
<dbReference type="InterPro" id="IPR052781">
    <property type="entry name" value="Cys_protease_inhibitor_I42"/>
</dbReference>